<gene>
    <name evidence="2" type="ORF">LARSCL_LOCUS4860</name>
</gene>
<accession>A0AAV1ZDC6</accession>
<dbReference type="Proteomes" id="UP001497382">
    <property type="component" value="Unassembled WGS sequence"/>
</dbReference>
<evidence type="ECO:0000256" key="1">
    <source>
        <dbReference type="SAM" id="SignalP"/>
    </source>
</evidence>
<keyword evidence="1" id="KW-0732">Signal</keyword>
<evidence type="ECO:0000313" key="2">
    <source>
        <dbReference type="EMBL" id="CAL1269658.1"/>
    </source>
</evidence>
<reference evidence="2 3" key="1">
    <citation type="submission" date="2024-04" db="EMBL/GenBank/DDBJ databases">
        <authorList>
            <person name="Rising A."/>
            <person name="Reimegard J."/>
            <person name="Sonavane S."/>
            <person name="Akerstrom W."/>
            <person name="Nylinder S."/>
            <person name="Hedman E."/>
            <person name="Kallberg Y."/>
        </authorList>
    </citation>
    <scope>NUCLEOTIDE SEQUENCE [LARGE SCALE GENOMIC DNA]</scope>
</reference>
<dbReference type="EMBL" id="CAXIEN010000042">
    <property type="protein sequence ID" value="CAL1269658.1"/>
    <property type="molecule type" value="Genomic_DNA"/>
</dbReference>
<feature type="chain" id="PRO_5043393511" evidence="1">
    <location>
        <begin position="19"/>
        <end position="67"/>
    </location>
</feature>
<keyword evidence="3" id="KW-1185">Reference proteome</keyword>
<protein>
    <submittedName>
        <fullName evidence="2">Uncharacterized protein</fullName>
    </submittedName>
</protein>
<name>A0AAV1ZDC6_9ARAC</name>
<dbReference type="PROSITE" id="PS51257">
    <property type="entry name" value="PROKAR_LIPOPROTEIN"/>
    <property type="match status" value="1"/>
</dbReference>
<feature type="non-terminal residue" evidence="2">
    <location>
        <position position="67"/>
    </location>
</feature>
<evidence type="ECO:0000313" key="3">
    <source>
        <dbReference type="Proteomes" id="UP001497382"/>
    </source>
</evidence>
<feature type="signal peptide" evidence="1">
    <location>
        <begin position="1"/>
        <end position="18"/>
    </location>
</feature>
<comment type="caution">
    <text evidence="2">The sequence shown here is derived from an EMBL/GenBank/DDBJ whole genome shotgun (WGS) entry which is preliminary data.</text>
</comment>
<proteinExistence type="predicted"/>
<dbReference type="AlphaFoldDB" id="A0AAV1ZDC6"/>
<organism evidence="2 3">
    <name type="scientific">Larinioides sclopetarius</name>
    <dbReference type="NCBI Taxonomy" id="280406"/>
    <lineage>
        <taxon>Eukaryota</taxon>
        <taxon>Metazoa</taxon>
        <taxon>Ecdysozoa</taxon>
        <taxon>Arthropoda</taxon>
        <taxon>Chelicerata</taxon>
        <taxon>Arachnida</taxon>
        <taxon>Araneae</taxon>
        <taxon>Araneomorphae</taxon>
        <taxon>Entelegynae</taxon>
        <taxon>Araneoidea</taxon>
        <taxon>Araneidae</taxon>
        <taxon>Larinioides</taxon>
    </lineage>
</organism>
<sequence>MMKVVFAIVLALAAIACAQHGVDVTHHRSHHGHGNGVSARYFYKAEDRHGLLSGIYGLGYGGYYGVY</sequence>